<dbReference type="CDD" id="cd04301">
    <property type="entry name" value="NAT_SF"/>
    <property type="match status" value="1"/>
</dbReference>
<accession>A0ABN1B7P2</accession>
<dbReference type="InterPro" id="IPR016181">
    <property type="entry name" value="Acyl_CoA_acyltransferase"/>
</dbReference>
<proteinExistence type="predicted"/>
<organism evidence="2 3">
    <name type="scientific">Salinibacillus aidingensis</name>
    <dbReference type="NCBI Taxonomy" id="237684"/>
    <lineage>
        <taxon>Bacteria</taxon>
        <taxon>Bacillati</taxon>
        <taxon>Bacillota</taxon>
        <taxon>Bacilli</taxon>
        <taxon>Bacillales</taxon>
        <taxon>Bacillaceae</taxon>
        <taxon>Salinibacillus</taxon>
    </lineage>
</organism>
<dbReference type="Proteomes" id="UP001500880">
    <property type="component" value="Unassembled WGS sequence"/>
</dbReference>
<dbReference type="SUPFAM" id="SSF55729">
    <property type="entry name" value="Acyl-CoA N-acyltransferases (Nat)"/>
    <property type="match status" value="1"/>
</dbReference>
<dbReference type="PROSITE" id="PS51186">
    <property type="entry name" value="GNAT"/>
    <property type="match status" value="1"/>
</dbReference>
<keyword evidence="3" id="KW-1185">Reference proteome</keyword>
<name>A0ABN1B7P2_9BACI</name>
<dbReference type="PANTHER" id="PTHR13355">
    <property type="entry name" value="GLUCOSAMINE 6-PHOSPHATE N-ACETYLTRANSFERASE"/>
    <property type="match status" value="1"/>
</dbReference>
<dbReference type="InterPro" id="IPR000182">
    <property type="entry name" value="GNAT_dom"/>
</dbReference>
<evidence type="ECO:0000313" key="3">
    <source>
        <dbReference type="Proteomes" id="UP001500880"/>
    </source>
</evidence>
<evidence type="ECO:0000313" key="2">
    <source>
        <dbReference type="EMBL" id="GAA0492019.1"/>
    </source>
</evidence>
<evidence type="ECO:0000259" key="1">
    <source>
        <dbReference type="PROSITE" id="PS51186"/>
    </source>
</evidence>
<dbReference type="EMBL" id="BAAADO010000003">
    <property type="protein sequence ID" value="GAA0492019.1"/>
    <property type="molecule type" value="Genomic_DNA"/>
</dbReference>
<protein>
    <submittedName>
        <fullName evidence="2">GNAT family N-acetyltransferase</fullName>
    </submittedName>
</protein>
<sequence length="143" mass="16618">MSHMQIHVVQNDDQLMDAYKVRQIVFIDEQGVSPELEMDEHDQNAVHFVGYKYGEPVAASRLRYADDYGKLERICVLKEERGKHFGKQMIEAMEEVIKENHIRKSKLNAQTHAEKFYQSLGYETISDEFMDAGIPHVTMVKTL</sequence>
<dbReference type="PANTHER" id="PTHR13355:SF11">
    <property type="entry name" value="GLUCOSAMINE 6-PHOSPHATE N-ACETYLTRANSFERASE"/>
    <property type="match status" value="1"/>
</dbReference>
<dbReference type="Gene3D" id="3.40.630.30">
    <property type="match status" value="1"/>
</dbReference>
<gene>
    <name evidence="2" type="ORF">GCM10008986_17810</name>
</gene>
<reference evidence="2 3" key="1">
    <citation type="journal article" date="2019" name="Int. J. Syst. Evol. Microbiol.">
        <title>The Global Catalogue of Microorganisms (GCM) 10K type strain sequencing project: providing services to taxonomists for standard genome sequencing and annotation.</title>
        <authorList>
            <consortium name="The Broad Institute Genomics Platform"/>
            <consortium name="The Broad Institute Genome Sequencing Center for Infectious Disease"/>
            <person name="Wu L."/>
            <person name="Ma J."/>
        </authorList>
    </citation>
    <scope>NUCLEOTIDE SEQUENCE [LARGE SCALE GENOMIC DNA]</scope>
    <source>
        <strain evidence="2 3">JCM 12389</strain>
    </source>
</reference>
<dbReference type="InterPro" id="IPR039143">
    <property type="entry name" value="GNPNAT1-like"/>
</dbReference>
<dbReference type="Pfam" id="PF13673">
    <property type="entry name" value="Acetyltransf_10"/>
    <property type="match status" value="1"/>
</dbReference>
<feature type="domain" description="N-acetyltransferase" evidence="1">
    <location>
        <begin position="6"/>
        <end position="143"/>
    </location>
</feature>
<comment type="caution">
    <text evidence="2">The sequence shown here is derived from an EMBL/GenBank/DDBJ whole genome shotgun (WGS) entry which is preliminary data.</text>
</comment>